<dbReference type="Pfam" id="PF04539">
    <property type="entry name" value="Sigma70_r3"/>
    <property type="match status" value="1"/>
</dbReference>
<evidence type="ECO:0000313" key="10">
    <source>
        <dbReference type="EMBL" id="BAY58415.1"/>
    </source>
</evidence>
<dbReference type="InterPro" id="IPR000943">
    <property type="entry name" value="RNA_pol_sigma70"/>
</dbReference>
<evidence type="ECO:0000259" key="6">
    <source>
        <dbReference type="Pfam" id="PF00140"/>
    </source>
</evidence>
<dbReference type="InterPro" id="IPR007624">
    <property type="entry name" value="RNA_pol_sigma70_r3"/>
</dbReference>
<keyword evidence="3" id="KW-0731">Sigma factor</keyword>
<feature type="domain" description="RNA polymerase sigma-70 region 2" evidence="8">
    <location>
        <begin position="63"/>
        <end position="132"/>
    </location>
</feature>
<dbReference type="InterPro" id="IPR009042">
    <property type="entry name" value="RNA_pol_sigma70_r1_2"/>
</dbReference>
<keyword evidence="11" id="KW-1185">Reference proteome</keyword>
<evidence type="ECO:0000256" key="3">
    <source>
        <dbReference type="ARBA" id="ARBA00023082"/>
    </source>
</evidence>
<dbReference type="PANTHER" id="PTHR30603">
    <property type="entry name" value="RNA POLYMERASE SIGMA FACTOR RPO"/>
    <property type="match status" value="1"/>
</dbReference>
<dbReference type="Pfam" id="PF00140">
    <property type="entry name" value="Sigma70_r1_2"/>
    <property type="match status" value="1"/>
</dbReference>
<dbReference type="InterPro" id="IPR050239">
    <property type="entry name" value="Sigma-70_RNA_pol_init_factors"/>
</dbReference>
<evidence type="ECO:0000256" key="2">
    <source>
        <dbReference type="ARBA" id="ARBA00023015"/>
    </source>
</evidence>
<comment type="similarity">
    <text evidence="1">Belongs to the sigma-70 factor family.</text>
</comment>
<dbReference type="PIRSF" id="PIRSF000770">
    <property type="entry name" value="RNA_pol_sigma-SigE/K"/>
    <property type="match status" value="1"/>
</dbReference>
<dbReference type="InterPro" id="IPR013325">
    <property type="entry name" value="RNA_pol_sigma_r2"/>
</dbReference>
<dbReference type="InterPro" id="IPR007627">
    <property type="entry name" value="RNA_pol_sigma70_r2"/>
</dbReference>
<dbReference type="Proteomes" id="UP000217895">
    <property type="component" value="Chromosome"/>
</dbReference>
<evidence type="ECO:0000259" key="9">
    <source>
        <dbReference type="Pfam" id="PF04545"/>
    </source>
</evidence>
<evidence type="ECO:0000256" key="4">
    <source>
        <dbReference type="ARBA" id="ARBA00023125"/>
    </source>
</evidence>
<proteinExistence type="inferred from homology"/>
<organism evidence="10 11">
    <name type="scientific">Leptolyngbya boryana NIES-2135</name>
    <dbReference type="NCBI Taxonomy" id="1973484"/>
    <lineage>
        <taxon>Bacteria</taxon>
        <taxon>Bacillati</taxon>
        <taxon>Cyanobacteriota</taxon>
        <taxon>Cyanophyceae</taxon>
        <taxon>Leptolyngbyales</taxon>
        <taxon>Leptolyngbyaceae</taxon>
        <taxon>Leptolyngbya group</taxon>
        <taxon>Leptolyngbya</taxon>
    </lineage>
</organism>
<keyword evidence="5" id="KW-0804">Transcription</keyword>
<dbReference type="NCBIfam" id="TIGR02937">
    <property type="entry name" value="sigma70-ECF"/>
    <property type="match status" value="1"/>
</dbReference>
<keyword evidence="4" id="KW-0238">DNA-binding</keyword>
<evidence type="ECO:0000259" key="8">
    <source>
        <dbReference type="Pfam" id="PF04542"/>
    </source>
</evidence>
<dbReference type="Pfam" id="PF04542">
    <property type="entry name" value="Sigma70_r2"/>
    <property type="match status" value="1"/>
</dbReference>
<evidence type="ECO:0000256" key="5">
    <source>
        <dbReference type="ARBA" id="ARBA00023163"/>
    </source>
</evidence>
<gene>
    <name evidence="10" type="ORF">NIES2135_52880</name>
</gene>
<dbReference type="PANTHER" id="PTHR30603:SF60">
    <property type="entry name" value="RNA POLYMERASE SIGMA FACTOR RPOD"/>
    <property type="match status" value="1"/>
</dbReference>
<dbReference type="GO" id="GO:0016987">
    <property type="term" value="F:sigma factor activity"/>
    <property type="evidence" value="ECO:0007669"/>
    <property type="project" value="UniProtKB-KW"/>
</dbReference>
<dbReference type="PRINTS" id="PR00046">
    <property type="entry name" value="SIGMA70FCT"/>
</dbReference>
<evidence type="ECO:0000256" key="1">
    <source>
        <dbReference type="ARBA" id="ARBA00007788"/>
    </source>
</evidence>
<feature type="domain" description="RNA polymerase sigma-70 region 4" evidence="9">
    <location>
        <begin position="231"/>
        <end position="283"/>
    </location>
</feature>
<dbReference type="InterPro" id="IPR036388">
    <property type="entry name" value="WH-like_DNA-bd_sf"/>
</dbReference>
<feature type="domain" description="RNA polymerase sigma-70 region 3" evidence="7">
    <location>
        <begin position="142"/>
        <end position="214"/>
    </location>
</feature>
<accession>A0A1Z4JNR3</accession>
<dbReference type="SUPFAM" id="SSF88659">
    <property type="entry name" value="Sigma3 and sigma4 domains of RNA polymerase sigma factors"/>
    <property type="match status" value="2"/>
</dbReference>
<name>A0A1Z4JNR3_LEPBY</name>
<dbReference type="EMBL" id="AP018203">
    <property type="protein sequence ID" value="BAY58415.1"/>
    <property type="molecule type" value="Genomic_DNA"/>
</dbReference>
<dbReference type="Gene3D" id="1.10.10.10">
    <property type="entry name" value="Winged helix-like DNA-binding domain superfamily/Winged helix DNA-binding domain"/>
    <property type="match status" value="2"/>
</dbReference>
<evidence type="ECO:0000313" key="11">
    <source>
        <dbReference type="Proteomes" id="UP000217895"/>
    </source>
</evidence>
<keyword evidence="2" id="KW-0805">Transcription regulation</keyword>
<protein>
    <submittedName>
        <fullName evidence="10">RNA polymerase sigma factor</fullName>
    </submittedName>
</protein>
<feature type="domain" description="RNA polymerase sigma-70 region 1.2" evidence="6">
    <location>
        <begin position="4"/>
        <end position="33"/>
    </location>
</feature>
<evidence type="ECO:0000259" key="7">
    <source>
        <dbReference type="Pfam" id="PF04539"/>
    </source>
</evidence>
<dbReference type="InterPro" id="IPR007630">
    <property type="entry name" value="RNA_pol_sigma70_r4"/>
</dbReference>
<reference evidence="10 11" key="1">
    <citation type="submission" date="2017-06" db="EMBL/GenBank/DDBJ databases">
        <title>Genome sequencing of cyanobaciteial culture collection at National Institute for Environmental Studies (NIES).</title>
        <authorList>
            <person name="Hirose Y."/>
            <person name="Shimura Y."/>
            <person name="Fujisawa T."/>
            <person name="Nakamura Y."/>
            <person name="Kawachi M."/>
        </authorList>
    </citation>
    <scope>NUCLEOTIDE SEQUENCE [LARGE SCALE GENOMIC DNA]</scope>
    <source>
        <strain evidence="10 11">NIES-2135</strain>
    </source>
</reference>
<dbReference type="GO" id="GO:0003677">
    <property type="term" value="F:DNA binding"/>
    <property type="evidence" value="ECO:0007669"/>
    <property type="project" value="UniProtKB-KW"/>
</dbReference>
<dbReference type="GO" id="GO:0006352">
    <property type="term" value="P:DNA-templated transcription initiation"/>
    <property type="evidence" value="ECO:0007669"/>
    <property type="project" value="InterPro"/>
</dbReference>
<dbReference type="InterPro" id="IPR014284">
    <property type="entry name" value="RNA_pol_sigma-70_dom"/>
</dbReference>
<dbReference type="InterPro" id="IPR013324">
    <property type="entry name" value="RNA_pol_sigma_r3/r4-like"/>
</dbReference>
<dbReference type="Pfam" id="PF04545">
    <property type="entry name" value="Sigma70_r4"/>
    <property type="match status" value="1"/>
</dbReference>
<dbReference type="SUPFAM" id="SSF88946">
    <property type="entry name" value="Sigma2 domain of RNA polymerase sigma factors"/>
    <property type="match status" value="1"/>
</dbReference>
<sequence>MSHDLVRDYLKTIGKVPLLSRSEEQQFAQQIQVMQSLSEIPEDQRTHEQRELIRVGNRAKQAMIKANLRLVVSIAKHYTYRGLDMMDLVQEGSLGLTRATEKFDPTRGYKFSTYAYWWIRQTISRAIATQSRSICLPTSVIERLNCLKKTYRSLSQTLKRQPTQQEIADAMDIDRKAFEELLAYSHHVASLDQLVGFEEDTSLGDLLADDVAPLEEQVEERIFNQQLKDLLYCLTPRERAVIQTRYGLEDGNPLNRAATARKLGGLSRERVRQLETSGLRKLKAALARHNPLKKARAS</sequence>
<dbReference type="AlphaFoldDB" id="A0A1Z4JNR3"/>
<dbReference type="Gene3D" id="1.10.601.10">
    <property type="entry name" value="RNA Polymerase Primary Sigma Factor"/>
    <property type="match status" value="1"/>
</dbReference>